<evidence type="ECO:0000313" key="3">
    <source>
        <dbReference type="Proteomes" id="UP000257109"/>
    </source>
</evidence>
<dbReference type="EMBL" id="QJKJ01007432">
    <property type="protein sequence ID" value="RDX83186.1"/>
    <property type="molecule type" value="Genomic_DNA"/>
</dbReference>
<accession>A0A371FXZ6</accession>
<dbReference type="InterPro" id="IPR012337">
    <property type="entry name" value="RNaseH-like_sf"/>
</dbReference>
<dbReference type="PANTHER" id="PTHR32166:SF122">
    <property type="entry name" value="OS09G0499600 PROTEIN"/>
    <property type="match status" value="1"/>
</dbReference>
<comment type="caution">
    <text evidence="2">The sequence shown here is derived from an EMBL/GenBank/DDBJ whole genome shotgun (WGS) entry which is preliminary data.</text>
</comment>
<dbReference type="SUPFAM" id="SSF53098">
    <property type="entry name" value="Ribonuclease H-like"/>
    <property type="match status" value="1"/>
</dbReference>
<dbReference type="Pfam" id="PF04937">
    <property type="entry name" value="DUF659"/>
    <property type="match status" value="1"/>
</dbReference>
<organism evidence="2 3">
    <name type="scientific">Mucuna pruriens</name>
    <name type="common">Velvet bean</name>
    <name type="synonym">Dolichos pruriens</name>
    <dbReference type="NCBI Taxonomy" id="157652"/>
    <lineage>
        <taxon>Eukaryota</taxon>
        <taxon>Viridiplantae</taxon>
        <taxon>Streptophyta</taxon>
        <taxon>Embryophyta</taxon>
        <taxon>Tracheophyta</taxon>
        <taxon>Spermatophyta</taxon>
        <taxon>Magnoliopsida</taxon>
        <taxon>eudicotyledons</taxon>
        <taxon>Gunneridae</taxon>
        <taxon>Pentapetalae</taxon>
        <taxon>rosids</taxon>
        <taxon>fabids</taxon>
        <taxon>Fabales</taxon>
        <taxon>Fabaceae</taxon>
        <taxon>Papilionoideae</taxon>
        <taxon>50 kb inversion clade</taxon>
        <taxon>NPAAA clade</taxon>
        <taxon>indigoferoid/millettioid clade</taxon>
        <taxon>Phaseoleae</taxon>
        <taxon>Mucuna</taxon>
    </lineage>
</organism>
<keyword evidence="3" id="KW-1185">Reference proteome</keyword>
<dbReference type="AlphaFoldDB" id="A0A371FXZ6"/>
<reference evidence="2" key="1">
    <citation type="submission" date="2018-05" db="EMBL/GenBank/DDBJ databases">
        <title>Draft genome of Mucuna pruriens seed.</title>
        <authorList>
            <person name="Nnadi N.E."/>
            <person name="Vos R."/>
            <person name="Hasami M.H."/>
            <person name="Devisetty U.K."/>
            <person name="Aguiy J.C."/>
        </authorList>
    </citation>
    <scope>NUCLEOTIDE SEQUENCE [LARGE SCALE GENOMIC DNA]</scope>
    <source>
        <strain evidence="2">JCA_2017</strain>
    </source>
</reference>
<name>A0A371FXZ6_MUCPR</name>
<proteinExistence type="predicted"/>
<evidence type="ECO:0000259" key="1">
    <source>
        <dbReference type="Pfam" id="PF04937"/>
    </source>
</evidence>
<protein>
    <recommendedName>
        <fullName evidence="1">DUF659 domain-containing protein</fullName>
    </recommendedName>
</protein>
<evidence type="ECO:0000313" key="2">
    <source>
        <dbReference type="EMBL" id="RDX83186.1"/>
    </source>
</evidence>
<gene>
    <name evidence="2" type="ORF">CR513_35926</name>
</gene>
<dbReference type="OrthoDB" id="2442898at2759"/>
<feature type="non-terminal residue" evidence="2">
    <location>
        <position position="1"/>
    </location>
</feature>
<dbReference type="Proteomes" id="UP000257109">
    <property type="component" value="Unassembled WGS sequence"/>
</dbReference>
<dbReference type="PANTHER" id="PTHR32166">
    <property type="entry name" value="OSJNBA0013A04.12 PROTEIN"/>
    <property type="match status" value="1"/>
</dbReference>
<sequence>MRDGWTNGKGRSLTNFLINSPSESVFLKSIDTSDVINDDKKMFELLDIIVEEIGEENVVQVMTDGASNLVATGRMLMEKKTKLFWSPCVDHCLDLVLEDIEELPVFYNTIANAKKSLPTYIGLHGQYSKGRELTRFATSYLTLNCIKQQKNALRSMFASEEWATSSHASKSEAKQVMNLVLSDGRFWKSITYCLKCVIPLEKC</sequence>
<dbReference type="STRING" id="157652.A0A371FXZ6"/>
<dbReference type="InterPro" id="IPR007021">
    <property type="entry name" value="DUF659"/>
</dbReference>
<feature type="domain" description="DUF659" evidence="1">
    <location>
        <begin position="1"/>
        <end position="115"/>
    </location>
</feature>